<dbReference type="EMBL" id="MFTI01000022">
    <property type="protein sequence ID" value="OGI59890.1"/>
    <property type="molecule type" value="Genomic_DNA"/>
</dbReference>
<evidence type="ECO:0000313" key="1">
    <source>
        <dbReference type="EMBL" id="OGI59890.1"/>
    </source>
</evidence>
<evidence type="ECO:0008006" key="3">
    <source>
        <dbReference type="Google" id="ProtNLM"/>
    </source>
</evidence>
<name>A0A1F6UR98_9BACT</name>
<proteinExistence type="predicted"/>
<protein>
    <recommendedName>
        <fullName evidence="3">GIY-YIG domain-containing protein</fullName>
    </recommendedName>
</protein>
<dbReference type="Proteomes" id="UP000177869">
    <property type="component" value="Unassembled WGS sequence"/>
</dbReference>
<organism evidence="1 2">
    <name type="scientific">Candidatus Nomurabacteria bacterium RIFCSPHIGHO2_01_FULL_38_19</name>
    <dbReference type="NCBI Taxonomy" id="1801732"/>
    <lineage>
        <taxon>Bacteria</taxon>
        <taxon>Candidatus Nomuraibacteriota</taxon>
    </lineage>
</organism>
<comment type="caution">
    <text evidence="1">The sequence shown here is derived from an EMBL/GenBank/DDBJ whole genome shotgun (WGS) entry which is preliminary data.</text>
</comment>
<evidence type="ECO:0000313" key="2">
    <source>
        <dbReference type="Proteomes" id="UP000177869"/>
    </source>
</evidence>
<reference evidence="1 2" key="1">
    <citation type="journal article" date="2016" name="Nat. Commun.">
        <title>Thousands of microbial genomes shed light on interconnected biogeochemical processes in an aquifer system.</title>
        <authorList>
            <person name="Anantharaman K."/>
            <person name="Brown C.T."/>
            <person name="Hug L.A."/>
            <person name="Sharon I."/>
            <person name="Castelle C.J."/>
            <person name="Probst A.J."/>
            <person name="Thomas B.C."/>
            <person name="Singh A."/>
            <person name="Wilkins M.J."/>
            <person name="Karaoz U."/>
            <person name="Brodie E.L."/>
            <person name="Williams K.H."/>
            <person name="Hubbard S.S."/>
            <person name="Banfield J.F."/>
        </authorList>
    </citation>
    <scope>NUCLEOTIDE SEQUENCE [LARGE SCALE GENOMIC DNA]</scope>
</reference>
<accession>A0A1F6UR98</accession>
<gene>
    <name evidence="1" type="ORF">A2814_01005</name>
</gene>
<dbReference type="AlphaFoldDB" id="A0A1F6UR98"/>
<sequence length="96" mass="11111">MPFTQQTPRMFSRQDIESLNENQLGIYSIFKQGQWIYIGKGDIRTRLLAHLNGDKPCIIKLGPTHWVGELLNDPQMSNREKQLILEFKPPCNDKIG</sequence>